<evidence type="ECO:0000313" key="8">
    <source>
        <dbReference type="Proteomes" id="UP000241462"/>
    </source>
</evidence>
<proteinExistence type="predicted"/>
<dbReference type="InParanoid" id="A0A2T3ADF1"/>
<feature type="domain" description="Nucleoporin POM152 Ig-like" evidence="4">
    <location>
        <begin position="466"/>
        <end position="568"/>
    </location>
</feature>
<gene>
    <name evidence="7" type="ORF">BD289DRAFT_428991</name>
</gene>
<dbReference type="EMBL" id="KZ678407">
    <property type="protein sequence ID" value="PSR92344.1"/>
    <property type="molecule type" value="Genomic_DNA"/>
</dbReference>
<dbReference type="OrthoDB" id="5529162at2759"/>
<dbReference type="Pfam" id="PF23664">
    <property type="entry name" value="Ig_Pom152"/>
    <property type="match status" value="2"/>
</dbReference>
<dbReference type="AlphaFoldDB" id="A0A2T3ADF1"/>
<name>A0A2T3ADF1_9PEZI</name>
<dbReference type="Proteomes" id="UP000241462">
    <property type="component" value="Unassembled WGS sequence"/>
</dbReference>
<dbReference type="GO" id="GO:0070762">
    <property type="term" value="C:nuclear pore transmembrane ring"/>
    <property type="evidence" value="ECO:0007669"/>
    <property type="project" value="TreeGrafter"/>
</dbReference>
<evidence type="ECO:0000313" key="7">
    <source>
        <dbReference type="EMBL" id="PSR92344.1"/>
    </source>
</evidence>
<evidence type="ECO:0000259" key="5">
    <source>
        <dbReference type="Pfam" id="PF24519"/>
    </source>
</evidence>
<dbReference type="PANTHER" id="PTHR28206:SF1">
    <property type="entry name" value="NUCLEOPORIN POM152"/>
    <property type="match status" value="1"/>
</dbReference>
<feature type="domain" description="Nucleoporin POM152 Ig-like" evidence="4">
    <location>
        <begin position="1189"/>
        <end position="1262"/>
    </location>
</feature>
<feature type="domain" description="Nucleoporin POM152 ninth Ig-like" evidence="6">
    <location>
        <begin position="1093"/>
        <end position="1170"/>
    </location>
</feature>
<dbReference type="InterPro" id="IPR037701">
    <property type="entry name" value="Pom152"/>
</dbReference>
<dbReference type="InterPro" id="IPR056540">
    <property type="entry name" value="TMD_POM152"/>
</dbReference>
<feature type="domain" description="Nucleoporin POM152 first Ig-like" evidence="5">
    <location>
        <begin position="214"/>
        <end position="321"/>
    </location>
</feature>
<sequence length="1277" mass="141587">MNAIPRRVGGGFPANPGPGPGPRRRPAANGASSQPSRPSQPSQQPAPRQPSKPYFPEAPLAPRPQNAPSPVIPLHVLDAPAQRFYALGIYTALFFWKLYDWATVVENDTESVWLVIKWIVLDFFFIFGLPEFRIPWLEFSQLSCTVAFLLHAAFDLLVMLNIGLPFGTAIMAFVKIFWDREVAISEQYVKVSNVIHNNSLILGKQIINILPEGTAVMNPDGKAYCLGVEHSVALPIHFNATIPVEVEIIRTDLQTNSEETLKLSKDQLKTIKKLIKRQEHDPDLADTRFDWPVKKPGAYRLAKVLDDFKLEVQRPTKNTFVVNCPKARVVASPSSERCLGELSDLALEVEGTPPLKINYSRTINGKDHSFHFQSLQPEGFSSPLTSSHRSSALVAPGDESFVTWAKAEKVRVSLNESMYIGGAWQYSVDEVHDAFGNIVKYQMPSEDPELRPKPKHLVQNFNVKERPRARLQGCDLRNPIKVAKGKSTKLPVTYDIGDKQGTDHSISWQFSPIDTLTKNGDHGEVVSVDSYHAQSGRDQPRITAPGLYTLKTVSSGSCEGEVQEPASCLVLNPLEPNLVLRSSDIPDKCAGNSVGVAVDFDFVGTPPFTVKYEAHHNGELARKSFTTSSMRHQEEFIPMVAGTHTYVFKEVSDAIYSAQPLSGPEMTIQTTVKPVASAYMKKPAKSINACLEEEVDVDVVFSSGDAPFTLEWEIVHDGRRKQFKAEGIRDKTYQISTSKFSTGGEYAVALVAVTDASNCRIFLQDELKISVRRQLPRAGFGLLEGKFKTMALEDGKVDLPVRLSGEGPWNIAFKNLDEGPSARTLKRKLKSSNDALSVSQRGTYEIVDVSDNQCPGTVDPKASQFEVEWLPRPSITLLQSPSIHEGRGAYIKNDVCEGDIDGFEVAIVGSPPYHVEYDVRHKPNSASPAAINRKSFDAVLSKATVAMDTTRAGYYTYQFSTLSDNLYHDNTKFNPIVLEQKVNPKPEARFAKPGQTYKSCMADSDSEDTVAIEFTGTAPWSVVFEIKHDSGASTETVRVESLDKDKAQVKIPREYLRLGGQSVRIRQVSDALGCRRTYEAGGPSVQVQLYEAPSIYPLDQRKEYCIGERLSYTLVGTPPFEVGYTFDGALRHAKSQTTTFKRLAEAAGEFTITSISDKASECRAAVNITKTIHPFPTVQIVKGKIVESDIHEGGEVEMSFDFTGTPPFEFTYTRSTNARKGQRSQVLETRHDVSYEYSKIVRASLEGTYEVVSIKDMHCAFSTQQVEGRSEGKMLTY</sequence>
<dbReference type="GO" id="GO:0006999">
    <property type="term" value="P:nuclear pore organization"/>
    <property type="evidence" value="ECO:0007669"/>
    <property type="project" value="TreeGrafter"/>
</dbReference>
<dbReference type="InterPro" id="IPR056541">
    <property type="entry name" value="Ig-like_POM152"/>
</dbReference>
<evidence type="ECO:0000259" key="4">
    <source>
        <dbReference type="Pfam" id="PF24312"/>
    </source>
</evidence>
<dbReference type="InterPro" id="IPR056544">
    <property type="entry name" value="Ig_POM152"/>
</dbReference>
<protein>
    <recommendedName>
        <fullName evidence="9">Nucleoporin Pom152</fullName>
    </recommendedName>
</protein>
<feature type="domain" description="Nucleoporin POM152 immunoglobulin-like" evidence="2">
    <location>
        <begin position="572"/>
        <end position="674"/>
    </location>
</feature>
<evidence type="ECO:0008006" key="9">
    <source>
        <dbReference type="Google" id="ProtNLM"/>
    </source>
</evidence>
<dbReference type="STRING" id="2025994.A0A2T3ADF1"/>
<keyword evidence="8" id="KW-1185">Reference proteome</keyword>
<dbReference type="Pfam" id="PF24312">
    <property type="entry name" value="Ig-like_POM152"/>
    <property type="match status" value="3"/>
</dbReference>
<dbReference type="GO" id="GO:0006606">
    <property type="term" value="P:protein import into nucleus"/>
    <property type="evidence" value="ECO:0007669"/>
    <property type="project" value="TreeGrafter"/>
</dbReference>
<feature type="domain" description="Nucleoporin POM152 immunoglobulin-like" evidence="2">
    <location>
        <begin position="893"/>
        <end position="985"/>
    </location>
</feature>
<dbReference type="PANTHER" id="PTHR28206">
    <property type="entry name" value="NUCLEOPORIN POM152"/>
    <property type="match status" value="1"/>
</dbReference>
<reference evidence="7 8" key="1">
    <citation type="journal article" date="2018" name="Mycol. Prog.">
        <title>Coniella lustricola, a new species from submerged detritus.</title>
        <authorList>
            <person name="Raudabaugh D.B."/>
            <person name="Iturriaga T."/>
            <person name="Carver A."/>
            <person name="Mondo S."/>
            <person name="Pangilinan J."/>
            <person name="Lipzen A."/>
            <person name="He G."/>
            <person name="Amirebrahimi M."/>
            <person name="Grigoriev I.V."/>
            <person name="Miller A.N."/>
        </authorList>
    </citation>
    <scope>NUCLEOTIDE SEQUENCE [LARGE SCALE GENOMIC DNA]</scope>
    <source>
        <strain evidence="7 8">B22-T-1</strain>
    </source>
</reference>
<evidence type="ECO:0000259" key="6">
    <source>
        <dbReference type="Pfam" id="PF24527"/>
    </source>
</evidence>
<accession>A0A2T3ADF1</accession>
<organism evidence="7 8">
    <name type="scientific">Coniella lustricola</name>
    <dbReference type="NCBI Taxonomy" id="2025994"/>
    <lineage>
        <taxon>Eukaryota</taxon>
        <taxon>Fungi</taxon>
        <taxon>Dikarya</taxon>
        <taxon>Ascomycota</taxon>
        <taxon>Pezizomycotina</taxon>
        <taxon>Sordariomycetes</taxon>
        <taxon>Sordariomycetidae</taxon>
        <taxon>Diaporthales</taxon>
        <taxon>Schizoparmaceae</taxon>
        <taxon>Coniella</taxon>
    </lineage>
</organism>
<feature type="domain" description="Nucleoporin POM152 N-terminal transmembrane" evidence="3">
    <location>
        <begin position="78"/>
        <end position="162"/>
    </location>
</feature>
<feature type="compositionally biased region" description="Low complexity" evidence="1">
    <location>
        <begin position="27"/>
        <end position="51"/>
    </location>
</feature>
<feature type="domain" description="Nucleoporin POM152 Ig-like" evidence="4">
    <location>
        <begin position="776"/>
        <end position="864"/>
    </location>
</feature>
<dbReference type="InterPro" id="IPR056543">
    <property type="entry name" value="Ig-like_POM152_9th"/>
</dbReference>
<dbReference type="GO" id="GO:0017056">
    <property type="term" value="F:structural constituent of nuclear pore"/>
    <property type="evidence" value="ECO:0007669"/>
    <property type="project" value="InterPro"/>
</dbReference>
<dbReference type="Pfam" id="PF24097">
    <property type="entry name" value="TMD_POM152"/>
    <property type="match status" value="1"/>
</dbReference>
<dbReference type="Pfam" id="PF24527">
    <property type="entry name" value="Ig-like_Pom152_9"/>
    <property type="match status" value="1"/>
</dbReference>
<evidence type="ECO:0000256" key="1">
    <source>
        <dbReference type="SAM" id="MobiDB-lite"/>
    </source>
</evidence>
<dbReference type="InterPro" id="IPR056542">
    <property type="entry name" value="Ig-like_POM152_1st"/>
</dbReference>
<evidence type="ECO:0000259" key="3">
    <source>
        <dbReference type="Pfam" id="PF24097"/>
    </source>
</evidence>
<evidence type="ECO:0000259" key="2">
    <source>
        <dbReference type="Pfam" id="PF23664"/>
    </source>
</evidence>
<feature type="region of interest" description="Disordered" evidence="1">
    <location>
        <begin position="1"/>
        <end position="60"/>
    </location>
</feature>
<dbReference type="FunCoup" id="A0A2T3ADF1">
    <property type="interactions" value="83"/>
</dbReference>
<dbReference type="Pfam" id="PF24519">
    <property type="entry name" value="Ig-like_Pom152_1"/>
    <property type="match status" value="1"/>
</dbReference>